<name>L0HCT1_METFS</name>
<proteinExistence type="predicted"/>
<dbReference type="AlphaFoldDB" id="L0HCT1"/>
<dbReference type="OrthoDB" id="142358at2157"/>
<feature type="compositionally biased region" description="Basic and acidic residues" evidence="1">
    <location>
        <begin position="107"/>
        <end position="137"/>
    </location>
</feature>
<feature type="compositionally biased region" description="Basic and acidic residues" evidence="1">
    <location>
        <begin position="79"/>
        <end position="99"/>
    </location>
</feature>
<evidence type="ECO:0008006" key="4">
    <source>
        <dbReference type="Google" id="ProtNLM"/>
    </source>
</evidence>
<dbReference type="KEGG" id="mfo:Metfor_1509"/>
<evidence type="ECO:0000313" key="3">
    <source>
        <dbReference type="Proteomes" id="UP000010824"/>
    </source>
</evidence>
<dbReference type="Proteomes" id="UP000010824">
    <property type="component" value="Chromosome"/>
</dbReference>
<feature type="compositionally biased region" description="Low complexity" evidence="1">
    <location>
        <begin position="60"/>
        <end position="75"/>
    </location>
</feature>
<dbReference type="HOGENOM" id="CLU_081492_0_0_2"/>
<keyword evidence="3" id="KW-1185">Reference proteome</keyword>
<feature type="compositionally biased region" description="Basic and acidic residues" evidence="1">
    <location>
        <begin position="292"/>
        <end position="314"/>
    </location>
</feature>
<dbReference type="GeneID" id="14307898"/>
<evidence type="ECO:0000313" key="2">
    <source>
        <dbReference type="EMBL" id="AGB02542.1"/>
    </source>
</evidence>
<dbReference type="STRING" id="593750.Metfor_1509"/>
<feature type="compositionally biased region" description="Basic and acidic residues" evidence="1">
    <location>
        <begin position="268"/>
        <end position="285"/>
    </location>
</feature>
<dbReference type="InParanoid" id="L0HCT1"/>
<dbReference type="eggNOG" id="arCOG02396">
    <property type="taxonomic scope" value="Archaea"/>
</dbReference>
<organism evidence="2 3">
    <name type="scientific">Methanoregula formicica (strain DSM 22288 / NBRC 105244 / SMSP)</name>
    <dbReference type="NCBI Taxonomy" id="593750"/>
    <lineage>
        <taxon>Archaea</taxon>
        <taxon>Methanobacteriati</taxon>
        <taxon>Methanobacteriota</taxon>
        <taxon>Stenosarchaea group</taxon>
        <taxon>Methanomicrobia</taxon>
        <taxon>Methanomicrobiales</taxon>
        <taxon>Methanoregulaceae</taxon>
        <taxon>Methanoregula</taxon>
    </lineage>
</organism>
<feature type="region of interest" description="Disordered" evidence="1">
    <location>
        <begin position="60"/>
        <end position="137"/>
    </location>
</feature>
<dbReference type="EMBL" id="CP003167">
    <property type="protein sequence ID" value="AGB02542.1"/>
    <property type="molecule type" value="Genomic_DNA"/>
</dbReference>
<evidence type="ECO:0000256" key="1">
    <source>
        <dbReference type="SAM" id="MobiDB-lite"/>
    </source>
</evidence>
<protein>
    <recommendedName>
        <fullName evidence="4">Archaeal flagella protein FlaD/E domain-containing protein</fullName>
    </recommendedName>
</protein>
<reference evidence="3" key="1">
    <citation type="submission" date="2011-12" db="EMBL/GenBank/DDBJ databases">
        <title>Complete sequence of Methanoregula formicicum SMSP.</title>
        <authorList>
            <person name="Lucas S."/>
            <person name="Han J."/>
            <person name="Lapidus A."/>
            <person name="Cheng J.-F."/>
            <person name="Goodwin L."/>
            <person name="Pitluck S."/>
            <person name="Peters L."/>
            <person name="Ovchinnikova G."/>
            <person name="Teshima H."/>
            <person name="Detter J.C."/>
            <person name="Han C."/>
            <person name="Tapia R."/>
            <person name="Land M."/>
            <person name="Hauser L."/>
            <person name="Kyrpides N."/>
            <person name="Ivanova N."/>
            <person name="Pagani I."/>
            <person name="Imachi H."/>
            <person name="Tamaki H."/>
            <person name="Sekiguchi Y."/>
            <person name="Kamagata Y."/>
            <person name="Cadillo-Quiroz H."/>
            <person name="Zinder S."/>
            <person name="Liu W.-T."/>
            <person name="Woyke T."/>
        </authorList>
    </citation>
    <scope>NUCLEOTIDE SEQUENCE [LARGE SCALE GENOMIC DNA]</scope>
    <source>
        <strain evidence="3">DSM 22288 / NBRC 105244 / SMSP</strain>
    </source>
</reference>
<dbReference type="RefSeq" id="WP_015285505.1">
    <property type="nucleotide sequence ID" value="NC_019943.1"/>
</dbReference>
<gene>
    <name evidence="2" type="ordered locus">Metfor_1509</name>
</gene>
<feature type="region of interest" description="Disordered" evidence="1">
    <location>
        <begin position="268"/>
        <end position="314"/>
    </location>
</feature>
<reference evidence="2 3" key="2">
    <citation type="journal article" date="2014" name="Genome Announc.">
        <title>Complete Genome Sequence of Methanoregula formicica SMSPT, a Mesophilic Hydrogenotrophic Methanogen Isolated from a Methanogenic Upflow Anaerobic Sludge Blanket Reactor.</title>
        <authorList>
            <person name="Yamamoto K."/>
            <person name="Tamaki H."/>
            <person name="Cadillo-Quiroz H."/>
            <person name="Imachi H."/>
            <person name="Kyrpides N."/>
            <person name="Woyke T."/>
            <person name="Goodwin L."/>
            <person name="Zinder S.H."/>
            <person name="Kamagata Y."/>
            <person name="Liu W.T."/>
        </authorList>
    </citation>
    <scope>NUCLEOTIDE SEQUENCE [LARGE SCALE GENOMIC DNA]</scope>
    <source>
        <strain evidence="3">DSM 22288 / NBRC 105244 / SMSP</strain>
    </source>
</reference>
<sequence length="314" mass="35254">MAVNQSQVDHIITAASEDDPEVKLQNLEREVDLIKTSIKRLLMDIRERMNEMENPFTIVASSGGTASAGATAEGGSDAEEAKKSALEAREAALDARESEMDATQSKIEAEKSKEEAEKKKKEAAAKTDTNHAGTDEKKALDEQMLALLRSQVGVPHKPVTATSAQAAANEKLRLQKVYKLFKWTHNSVKKFGHDRLEIMLESYRVMGYISRESADEIREISRLMPANLGEEHEVGPDEFVSELYALNRILTPNDTSLDRDMIEVMMEQRHDAPTGKRMKSEDRIDLSSIPVPEKKSSSKDREKDEEWMNLPDRI</sequence>
<accession>L0HCT1</accession>